<proteinExistence type="predicted"/>
<name>A0A087TTF0_STEMI</name>
<gene>
    <name evidence="1" type="ORF">X975_01844</name>
</gene>
<organism evidence="1 2">
    <name type="scientific">Stegodyphus mimosarum</name>
    <name type="common">African social velvet spider</name>
    <dbReference type="NCBI Taxonomy" id="407821"/>
    <lineage>
        <taxon>Eukaryota</taxon>
        <taxon>Metazoa</taxon>
        <taxon>Ecdysozoa</taxon>
        <taxon>Arthropoda</taxon>
        <taxon>Chelicerata</taxon>
        <taxon>Arachnida</taxon>
        <taxon>Araneae</taxon>
        <taxon>Araneomorphae</taxon>
        <taxon>Entelegynae</taxon>
        <taxon>Eresoidea</taxon>
        <taxon>Eresidae</taxon>
        <taxon>Stegodyphus</taxon>
    </lineage>
</organism>
<keyword evidence="2" id="KW-1185">Reference proteome</keyword>
<dbReference type="AlphaFoldDB" id="A0A087TTF0"/>
<evidence type="ECO:0000313" key="1">
    <source>
        <dbReference type="EMBL" id="KFM68389.1"/>
    </source>
</evidence>
<sequence length="132" mass="15338">MVIGRNLRPPSDLMFGCPLDAPSSPEEYVQDLQVRFEVMHKSARASQHGDKEDEDSTRHYTIATEHGFTEGNKVWLWNPTRRKELCPKLQSPWDGPYTFLNRLNYVMFRIRKSSNSKPKVVHYDSELAVTLD</sequence>
<feature type="non-terminal residue" evidence="1">
    <location>
        <position position="132"/>
    </location>
</feature>
<dbReference type="EMBL" id="KK116660">
    <property type="protein sequence ID" value="KFM68389.1"/>
    <property type="molecule type" value="Genomic_DNA"/>
</dbReference>
<evidence type="ECO:0000313" key="2">
    <source>
        <dbReference type="Proteomes" id="UP000054359"/>
    </source>
</evidence>
<dbReference type="Proteomes" id="UP000054359">
    <property type="component" value="Unassembled WGS sequence"/>
</dbReference>
<protein>
    <submittedName>
        <fullName evidence="1">Uncharacterized protein</fullName>
    </submittedName>
</protein>
<dbReference type="OrthoDB" id="6769926at2759"/>
<accession>A0A087TTF0</accession>
<reference evidence="1 2" key="1">
    <citation type="submission" date="2013-11" db="EMBL/GenBank/DDBJ databases">
        <title>Genome sequencing of Stegodyphus mimosarum.</title>
        <authorList>
            <person name="Bechsgaard J."/>
        </authorList>
    </citation>
    <scope>NUCLEOTIDE SEQUENCE [LARGE SCALE GENOMIC DNA]</scope>
</reference>